<dbReference type="Gene3D" id="2.130.10.10">
    <property type="entry name" value="YVTN repeat-like/Quinoprotein amine dehydrogenase"/>
    <property type="match status" value="2"/>
</dbReference>
<dbReference type="PRINTS" id="PR00301">
    <property type="entry name" value="HEATSHOCK70"/>
</dbReference>
<dbReference type="SMART" id="SM00320">
    <property type="entry name" value="WD40"/>
    <property type="match status" value="4"/>
</dbReference>
<evidence type="ECO:0000256" key="7">
    <source>
        <dbReference type="ARBA" id="ARBA00023186"/>
    </source>
</evidence>
<gene>
    <name evidence="10" type="ORF">LX16_0932</name>
</gene>
<dbReference type="OrthoDB" id="218695at2"/>
<keyword evidence="7" id="KW-0143">Chaperone</keyword>
<dbReference type="Gene3D" id="3.90.640.10">
    <property type="entry name" value="Actin, Chain A, domain 4"/>
    <property type="match status" value="1"/>
</dbReference>
<dbReference type="PROSITE" id="PS01036">
    <property type="entry name" value="HSP70_3"/>
    <property type="match status" value="1"/>
</dbReference>
<feature type="compositionally biased region" description="Low complexity" evidence="9">
    <location>
        <begin position="405"/>
        <end position="427"/>
    </location>
</feature>
<evidence type="ECO:0000256" key="6">
    <source>
        <dbReference type="ARBA" id="ARBA00023016"/>
    </source>
</evidence>
<evidence type="ECO:0000256" key="4">
    <source>
        <dbReference type="ARBA" id="ARBA00022741"/>
    </source>
</evidence>
<dbReference type="PROSITE" id="PS50082">
    <property type="entry name" value="WD_REPEATS_2"/>
    <property type="match status" value="2"/>
</dbReference>
<dbReference type="InterPro" id="IPR043129">
    <property type="entry name" value="ATPase_NBD"/>
</dbReference>
<organism evidence="10 11">
    <name type="scientific">Stackebrandtia albiflava</name>
    <dbReference type="NCBI Taxonomy" id="406432"/>
    <lineage>
        <taxon>Bacteria</taxon>
        <taxon>Bacillati</taxon>
        <taxon>Actinomycetota</taxon>
        <taxon>Actinomycetes</taxon>
        <taxon>Glycomycetales</taxon>
        <taxon>Glycomycetaceae</taxon>
        <taxon>Stackebrandtia</taxon>
    </lineage>
</organism>
<keyword evidence="2 8" id="KW-0853">WD repeat</keyword>
<protein>
    <submittedName>
        <fullName evidence="10">WD domain G-beta repeat uncharacterized protein</fullName>
    </submittedName>
</protein>
<dbReference type="InterPro" id="IPR011047">
    <property type="entry name" value="Quinoprotein_ADH-like_sf"/>
</dbReference>
<dbReference type="InterPro" id="IPR019775">
    <property type="entry name" value="WD40_repeat_CS"/>
</dbReference>
<dbReference type="SUPFAM" id="SSF53067">
    <property type="entry name" value="Actin-like ATPase domain"/>
    <property type="match status" value="2"/>
</dbReference>
<dbReference type="PANTHER" id="PTHR42749:SF1">
    <property type="entry name" value="CELL SHAPE-DETERMINING PROTEIN MREB"/>
    <property type="match status" value="1"/>
</dbReference>
<dbReference type="Proteomes" id="UP000321617">
    <property type="component" value="Unassembled WGS sequence"/>
</dbReference>
<dbReference type="GO" id="GO:0005524">
    <property type="term" value="F:ATP binding"/>
    <property type="evidence" value="ECO:0007669"/>
    <property type="project" value="UniProtKB-KW"/>
</dbReference>
<dbReference type="GO" id="GO:0140662">
    <property type="term" value="F:ATP-dependent protein folding chaperone"/>
    <property type="evidence" value="ECO:0007669"/>
    <property type="project" value="InterPro"/>
</dbReference>
<dbReference type="Pfam" id="PF00012">
    <property type="entry name" value="HSP70"/>
    <property type="match status" value="1"/>
</dbReference>
<dbReference type="EMBL" id="VLLL01000005">
    <property type="protein sequence ID" value="TWJ15232.1"/>
    <property type="molecule type" value="Genomic_DNA"/>
</dbReference>
<evidence type="ECO:0000256" key="1">
    <source>
        <dbReference type="ARBA" id="ARBA00007381"/>
    </source>
</evidence>
<sequence>MPGQPSLGVDFGTSHTVAVTVTRSGPNPLLFDGSPLLPSAVYADRAGALLVGTDALHAAGRDPARCEPHPKRRVDDGSVLLGEQEVTVTALFTAVLRRVSDEYRRVTGGGGEVVLTHPATWGETRRSLLTAAAEDAGLGEVRLLPEPVAAAAYFATRPGDPLPVGHRLMVVDVGGGTVDVSVVRRVDTGFEVLAVGGRDDIGGTDLDALVAEWLRGHPAASGDWSWLDSDTAAARRSRRQWYEEARNAKVRLSRHSSTELFLPTLEREVLLTRAELERLAHPTVTAIADLAETVAASAGTGDEPVVYLVGGGSRMPLVGTLLHRRFGIAPVTLEQPELVVAQGAATAPRVRGTGADEIATASVMAHAPVAAPTPTEVIRGEDGAEVPPAPDRPPATEPAPEPAEEPTLAAPAEPVAAEPLPDDTTPTPDRPRRIPGPLRVVALVVAVLVVATIVASRTGWFGLGDEAQGGHDTLEADPVLEGPAVFTGHEGTVIDLDTVAVDGRPTLVTAGEDGGVCLWDVATGDSLDRIDAHDSSVTALAVGTTADDVPIAVTGDGDGVVRVWDLTEREQIFEYTGHASGIRALALMRAGTSTFVVSGDESFQGLRGWRLDTGEQVLPFTDAPDMSIELESVIIGDKSAVVAADSGVNLVWSQNFIGDSVPRELRVSGHLATALAAGEIDGGPVVAVSMGAGEPVSLWNLTTGERLGEYGEADSRTAALAIVEWNGRALLAVGGAGGIVRVFDVDTGDVVDEFDVQPDGETDEIPAIAFTAVGDDLAVCSATLDRIDVRPVTT</sequence>
<evidence type="ECO:0000313" key="11">
    <source>
        <dbReference type="Proteomes" id="UP000321617"/>
    </source>
</evidence>
<evidence type="ECO:0000313" key="10">
    <source>
        <dbReference type="EMBL" id="TWJ15232.1"/>
    </source>
</evidence>
<feature type="region of interest" description="Disordered" evidence="9">
    <location>
        <begin position="367"/>
        <end position="434"/>
    </location>
</feature>
<feature type="repeat" description="WD" evidence="8">
    <location>
        <begin position="486"/>
        <end position="529"/>
    </location>
</feature>
<dbReference type="InterPro" id="IPR015943">
    <property type="entry name" value="WD40/YVTN_repeat-like_dom_sf"/>
</dbReference>
<dbReference type="PANTHER" id="PTHR42749">
    <property type="entry name" value="CELL SHAPE-DETERMINING PROTEIN MREB"/>
    <property type="match status" value="1"/>
</dbReference>
<name>A0A562VBK2_9ACTN</name>
<keyword evidence="11" id="KW-1185">Reference proteome</keyword>
<dbReference type="InterPro" id="IPR001680">
    <property type="entry name" value="WD40_rpt"/>
</dbReference>
<dbReference type="AlphaFoldDB" id="A0A562VBK2"/>
<dbReference type="SUPFAM" id="SSF50998">
    <property type="entry name" value="Quinoprotein alcohol dehydrogenase-like"/>
    <property type="match status" value="1"/>
</dbReference>
<evidence type="ECO:0000256" key="9">
    <source>
        <dbReference type="SAM" id="MobiDB-lite"/>
    </source>
</evidence>
<evidence type="ECO:0000256" key="5">
    <source>
        <dbReference type="ARBA" id="ARBA00022840"/>
    </source>
</evidence>
<dbReference type="PROSITE" id="PS00329">
    <property type="entry name" value="HSP70_2"/>
    <property type="match status" value="1"/>
</dbReference>
<keyword evidence="3" id="KW-0677">Repeat</keyword>
<dbReference type="RefSeq" id="WP_147133586.1">
    <property type="nucleotide sequence ID" value="NZ_BAABIJ010000001.1"/>
</dbReference>
<keyword evidence="6" id="KW-0346">Stress response</keyword>
<dbReference type="PROSITE" id="PS00678">
    <property type="entry name" value="WD_REPEATS_1"/>
    <property type="match status" value="2"/>
</dbReference>
<accession>A0A562VBK2</accession>
<evidence type="ECO:0000256" key="8">
    <source>
        <dbReference type="PROSITE-ProRule" id="PRU00221"/>
    </source>
</evidence>
<comment type="caution">
    <text evidence="10">The sequence shown here is derived from an EMBL/GenBank/DDBJ whole genome shotgun (WGS) entry which is preliminary data.</text>
</comment>
<feature type="repeat" description="WD" evidence="8">
    <location>
        <begin position="530"/>
        <end position="574"/>
    </location>
</feature>
<evidence type="ECO:0000256" key="2">
    <source>
        <dbReference type="ARBA" id="ARBA00022574"/>
    </source>
</evidence>
<dbReference type="Pfam" id="PF00400">
    <property type="entry name" value="WD40"/>
    <property type="match status" value="2"/>
</dbReference>
<keyword evidence="4" id="KW-0547">Nucleotide-binding</keyword>
<dbReference type="InterPro" id="IPR018181">
    <property type="entry name" value="Heat_shock_70_CS"/>
</dbReference>
<proteinExistence type="inferred from homology"/>
<reference evidence="10 11" key="1">
    <citation type="journal article" date="2013" name="Stand. Genomic Sci.">
        <title>Genomic Encyclopedia of Type Strains, Phase I: The one thousand microbial genomes (KMG-I) project.</title>
        <authorList>
            <person name="Kyrpides N.C."/>
            <person name="Woyke T."/>
            <person name="Eisen J.A."/>
            <person name="Garrity G."/>
            <person name="Lilburn T.G."/>
            <person name="Beck B.J."/>
            <person name="Whitman W.B."/>
            <person name="Hugenholtz P."/>
            <person name="Klenk H.P."/>
        </authorList>
    </citation>
    <scope>NUCLEOTIDE SEQUENCE [LARGE SCALE GENOMIC DNA]</scope>
    <source>
        <strain evidence="10 11">DSM 45044</strain>
    </source>
</reference>
<comment type="similarity">
    <text evidence="1">Belongs to the heat shock protein 70 family.</text>
</comment>
<keyword evidence="5" id="KW-0067">ATP-binding</keyword>
<evidence type="ECO:0000256" key="3">
    <source>
        <dbReference type="ARBA" id="ARBA00022737"/>
    </source>
</evidence>
<dbReference type="InterPro" id="IPR013126">
    <property type="entry name" value="Hsp_70_fam"/>
</dbReference>
<feature type="compositionally biased region" description="Pro residues" evidence="9">
    <location>
        <begin position="387"/>
        <end position="401"/>
    </location>
</feature>
<dbReference type="Gene3D" id="3.30.420.40">
    <property type="match status" value="2"/>
</dbReference>